<evidence type="ECO:0000313" key="15">
    <source>
        <dbReference type="EMBL" id="RXZ43076.1"/>
    </source>
</evidence>
<organism evidence="15 16">
    <name type="scientific">Crenobacter cavernae</name>
    <dbReference type="NCBI Taxonomy" id="2290923"/>
    <lineage>
        <taxon>Bacteria</taxon>
        <taxon>Pseudomonadati</taxon>
        <taxon>Pseudomonadota</taxon>
        <taxon>Betaproteobacteria</taxon>
        <taxon>Neisseriales</taxon>
        <taxon>Neisseriaceae</taxon>
        <taxon>Crenobacter</taxon>
    </lineage>
</organism>
<keyword evidence="16" id="KW-1185">Reference proteome</keyword>
<evidence type="ECO:0000313" key="16">
    <source>
        <dbReference type="Proteomes" id="UP000290682"/>
    </source>
</evidence>
<keyword evidence="5 10" id="KW-0812">Transmembrane</keyword>
<evidence type="ECO:0000256" key="8">
    <source>
        <dbReference type="ARBA" id="ARBA00023170"/>
    </source>
</evidence>
<dbReference type="InterPro" id="IPR000531">
    <property type="entry name" value="Beta-barrel_TonB"/>
</dbReference>
<dbReference type="CDD" id="cd01347">
    <property type="entry name" value="ligand_gated_channel"/>
    <property type="match status" value="1"/>
</dbReference>
<name>A0ABY0FED7_9NEIS</name>
<keyword evidence="9 10" id="KW-0998">Cell outer membrane</keyword>
<protein>
    <submittedName>
        <fullName evidence="15">TonB-dependent siderophore receptor</fullName>
    </submittedName>
</protein>
<gene>
    <name evidence="15" type="ORF">EBB06_10970</name>
</gene>
<keyword evidence="4 10" id="KW-1134">Transmembrane beta strand</keyword>
<feature type="signal peptide" evidence="12">
    <location>
        <begin position="1"/>
        <end position="37"/>
    </location>
</feature>
<evidence type="ECO:0000259" key="13">
    <source>
        <dbReference type="Pfam" id="PF00593"/>
    </source>
</evidence>
<keyword evidence="7 10" id="KW-0472">Membrane</keyword>
<evidence type="ECO:0000256" key="10">
    <source>
        <dbReference type="PROSITE-ProRule" id="PRU01360"/>
    </source>
</evidence>
<dbReference type="SUPFAM" id="SSF56935">
    <property type="entry name" value="Porins"/>
    <property type="match status" value="1"/>
</dbReference>
<dbReference type="Proteomes" id="UP000290682">
    <property type="component" value="Unassembled WGS sequence"/>
</dbReference>
<accession>A0ABY0FED7</accession>
<reference evidence="15 16" key="1">
    <citation type="submission" date="2018-10" db="EMBL/GenBank/DDBJ databases">
        <title>Draft genome of Fastidiocella sp. strain 375T, a bacterium isolated from a karstic cave dripping water.</title>
        <authorList>
            <person name="Coelho C."/>
            <person name="Verissimo A."/>
            <person name="Tiago I."/>
        </authorList>
    </citation>
    <scope>NUCLEOTIDE SEQUENCE [LARGE SCALE GENOMIC DNA]</scope>
    <source>
        <strain evidence="15 16">CAVE-375</strain>
    </source>
</reference>
<comment type="similarity">
    <text evidence="2 10 11">Belongs to the TonB-dependent receptor family.</text>
</comment>
<evidence type="ECO:0000256" key="1">
    <source>
        <dbReference type="ARBA" id="ARBA00004571"/>
    </source>
</evidence>
<sequence>MKSKLTDSPSIEHGKLPARRAVGLIAAAAFVPALAHAADKSSAELETVKVTAEEPVRGTYKTETSSIGKLNQKLRDIPQSVSVVNKQLIKDQGAATLKDALRNVPGITFAAGEGGRTGDQVVIRGFAATTDTYLDGIRDSGQYNRDPFNDERVEVLKGASSMLFGRGSTGGVVNQVSKTPFAGEKIEGNLTVGTNDFQRVTFDVNQAFSDTAAARLNVMATNDGSDRGPVENTRWGVAPSVAFGLGEPLTLTLSAFHMEENNVPDYGVPYDPNTKRPIDVDRKKFYGFNSDFEDTVTDMATAKLSYKFSDDTSITNQLRYSRFERDVSPTAARLVGATAGVPVTDATTLRRSKPMRDGVDDAWVNQTDFVTKFDTGTMRHTVLAGMELVKEESSTNRYALRNNPANSTVGAASPSDPVDLSRYKTNNTTYDVTNVALYAMDTLELTPQWKAVLGARWDRFDGDYRQKNFNSSGAQTTTSDVNRKDKAWSYRTGLIYQPDTVQSYYVSYGSLMNPSGATYALDKPGENVKPEKNENYELGAKWDLMDGDASLRAALFRTVKFYERNTDPLVPSLTVLSNKRHTNGVEIEGAGRLTERWELFAGATYMDSKIDEESKEQPGSKGKMPRYTPRATANLWTTYKLTDVVTGGFGLTYIGKRYAGEAGSSANTNHLPAYTTANAMVSYETRKYLVQLNLNNLANKRYYDGAYGGHATYGTPREAQLTVGFKY</sequence>
<dbReference type="Gene3D" id="2.40.170.20">
    <property type="entry name" value="TonB-dependent receptor, beta-barrel domain"/>
    <property type="match status" value="1"/>
</dbReference>
<dbReference type="EMBL" id="REGR01000013">
    <property type="protein sequence ID" value="RXZ43076.1"/>
    <property type="molecule type" value="Genomic_DNA"/>
</dbReference>
<evidence type="ECO:0000256" key="7">
    <source>
        <dbReference type="ARBA" id="ARBA00023136"/>
    </source>
</evidence>
<keyword evidence="6 11" id="KW-0798">TonB box</keyword>
<keyword evidence="3 10" id="KW-0813">Transport</keyword>
<dbReference type="InterPro" id="IPR036942">
    <property type="entry name" value="Beta-barrel_TonB_sf"/>
</dbReference>
<evidence type="ECO:0000256" key="2">
    <source>
        <dbReference type="ARBA" id="ARBA00009810"/>
    </source>
</evidence>
<dbReference type="InterPro" id="IPR037066">
    <property type="entry name" value="Plug_dom_sf"/>
</dbReference>
<keyword evidence="12" id="KW-0732">Signal</keyword>
<dbReference type="Pfam" id="PF07715">
    <property type="entry name" value="Plug"/>
    <property type="match status" value="1"/>
</dbReference>
<feature type="domain" description="TonB-dependent receptor plug" evidence="14">
    <location>
        <begin position="74"/>
        <end position="172"/>
    </location>
</feature>
<evidence type="ECO:0000256" key="11">
    <source>
        <dbReference type="RuleBase" id="RU003357"/>
    </source>
</evidence>
<dbReference type="InterPro" id="IPR012910">
    <property type="entry name" value="Plug_dom"/>
</dbReference>
<feature type="chain" id="PRO_5045816883" evidence="12">
    <location>
        <begin position="38"/>
        <end position="727"/>
    </location>
</feature>
<feature type="domain" description="TonB-dependent receptor-like beta-barrel" evidence="13">
    <location>
        <begin position="253"/>
        <end position="697"/>
    </location>
</feature>
<evidence type="ECO:0000259" key="14">
    <source>
        <dbReference type="Pfam" id="PF07715"/>
    </source>
</evidence>
<evidence type="ECO:0000256" key="6">
    <source>
        <dbReference type="ARBA" id="ARBA00023077"/>
    </source>
</evidence>
<evidence type="ECO:0000256" key="12">
    <source>
        <dbReference type="SAM" id="SignalP"/>
    </source>
</evidence>
<evidence type="ECO:0000256" key="4">
    <source>
        <dbReference type="ARBA" id="ARBA00022452"/>
    </source>
</evidence>
<dbReference type="NCBIfam" id="TIGR01783">
    <property type="entry name" value="TonB-siderophor"/>
    <property type="match status" value="1"/>
</dbReference>
<dbReference type="PANTHER" id="PTHR32552:SF83">
    <property type="entry name" value="BLR3904 PROTEIN"/>
    <property type="match status" value="1"/>
</dbReference>
<proteinExistence type="inferred from homology"/>
<dbReference type="PROSITE" id="PS52016">
    <property type="entry name" value="TONB_DEPENDENT_REC_3"/>
    <property type="match status" value="1"/>
</dbReference>
<dbReference type="RefSeq" id="WP_129213231.1">
    <property type="nucleotide sequence ID" value="NZ_REGR01000013.1"/>
</dbReference>
<dbReference type="Pfam" id="PF00593">
    <property type="entry name" value="TonB_dep_Rec_b-barrel"/>
    <property type="match status" value="1"/>
</dbReference>
<comment type="caution">
    <text evidence="15">The sequence shown here is derived from an EMBL/GenBank/DDBJ whole genome shotgun (WGS) entry which is preliminary data.</text>
</comment>
<evidence type="ECO:0000256" key="3">
    <source>
        <dbReference type="ARBA" id="ARBA00022448"/>
    </source>
</evidence>
<dbReference type="InterPro" id="IPR010105">
    <property type="entry name" value="TonB_sidphr_rcpt"/>
</dbReference>
<evidence type="ECO:0000256" key="5">
    <source>
        <dbReference type="ARBA" id="ARBA00022692"/>
    </source>
</evidence>
<evidence type="ECO:0000256" key="9">
    <source>
        <dbReference type="ARBA" id="ARBA00023237"/>
    </source>
</evidence>
<dbReference type="InterPro" id="IPR039426">
    <property type="entry name" value="TonB-dep_rcpt-like"/>
</dbReference>
<comment type="subcellular location">
    <subcellularLocation>
        <location evidence="1 10">Cell outer membrane</location>
        <topology evidence="1 10">Multi-pass membrane protein</topology>
    </subcellularLocation>
</comment>
<dbReference type="PANTHER" id="PTHR32552">
    <property type="entry name" value="FERRICHROME IRON RECEPTOR-RELATED"/>
    <property type="match status" value="1"/>
</dbReference>
<dbReference type="Gene3D" id="2.170.130.10">
    <property type="entry name" value="TonB-dependent receptor, plug domain"/>
    <property type="match status" value="1"/>
</dbReference>
<keyword evidence="8 15" id="KW-0675">Receptor</keyword>